<dbReference type="Proteomes" id="UP000287651">
    <property type="component" value="Unassembled WGS sequence"/>
</dbReference>
<evidence type="ECO:0000313" key="2">
    <source>
        <dbReference type="EMBL" id="RRT63833.1"/>
    </source>
</evidence>
<feature type="region of interest" description="Disordered" evidence="1">
    <location>
        <begin position="166"/>
        <end position="186"/>
    </location>
</feature>
<evidence type="ECO:0000256" key="1">
    <source>
        <dbReference type="SAM" id="MobiDB-lite"/>
    </source>
</evidence>
<dbReference type="AlphaFoldDB" id="A0A426ZIK0"/>
<feature type="compositionally biased region" description="Polar residues" evidence="1">
    <location>
        <begin position="175"/>
        <end position="184"/>
    </location>
</feature>
<reference evidence="2 3" key="1">
    <citation type="journal article" date="2014" name="Agronomy (Basel)">
        <title>A Draft Genome Sequence for Ensete ventricosum, the Drought-Tolerant Tree Against Hunger.</title>
        <authorList>
            <person name="Harrison J."/>
            <person name="Moore K.A."/>
            <person name="Paszkiewicz K."/>
            <person name="Jones T."/>
            <person name="Grant M."/>
            <person name="Ambacheew D."/>
            <person name="Muzemil S."/>
            <person name="Studholme D.J."/>
        </authorList>
    </citation>
    <scope>NUCLEOTIDE SEQUENCE [LARGE SCALE GENOMIC DNA]</scope>
</reference>
<organism evidence="2 3">
    <name type="scientific">Ensete ventricosum</name>
    <name type="common">Abyssinian banana</name>
    <name type="synonym">Musa ensete</name>
    <dbReference type="NCBI Taxonomy" id="4639"/>
    <lineage>
        <taxon>Eukaryota</taxon>
        <taxon>Viridiplantae</taxon>
        <taxon>Streptophyta</taxon>
        <taxon>Embryophyta</taxon>
        <taxon>Tracheophyta</taxon>
        <taxon>Spermatophyta</taxon>
        <taxon>Magnoliopsida</taxon>
        <taxon>Liliopsida</taxon>
        <taxon>Zingiberales</taxon>
        <taxon>Musaceae</taxon>
        <taxon>Ensete</taxon>
    </lineage>
</organism>
<proteinExistence type="predicted"/>
<gene>
    <name evidence="2" type="ORF">B296_00007360</name>
</gene>
<name>A0A426ZIK0_ENSVE</name>
<sequence>MNRPGLNTRKLIRPSKGSGNELVRFEYPDLAEKVNSDTNLGDLTERANSGTNLEDLAERANPGTNLGDLAERANSGVNLRDLAERTNPGTNFGDLTERANVGTNLGDLAEWANSGINLGDLTKRVNSSTNLRDLVERANCAGHDLDTAVTEVWTLLGPDGSRRSAWNAEGVGGKNSRSMFSRTNSRGRRGSIDQSYEVFVKEVVRRAGASYRCLVSQSHE</sequence>
<protein>
    <submittedName>
        <fullName evidence="2">Uncharacterized protein</fullName>
    </submittedName>
</protein>
<evidence type="ECO:0000313" key="3">
    <source>
        <dbReference type="Proteomes" id="UP000287651"/>
    </source>
</evidence>
<accession>A0A426ZIK0</accession>
<comment type="caution">
    <text evidence="2">The sequence shown here is derived from an EMBL/GenBank/DDBJ whole genome shotgun (WGS) entry which is preliminary data.</text>
</comment>
<dbReference type="EMBL" id="AMZH03006441">
    <property type="protein sequence ID" value="RRT63833.1"/>
    <property type="molecule type" value="Genomic_DNA"/>
</dbReference>